<sequence length="267" mass="29852">MLGSVGAFSRWEVLMGEVARFVSSPVKIVDAIPAGWSLFREKEDTTAAHRFAIALDGETMEGHFRAYELHFAKKERRGDLDALMECLSDINSLRRFPEESLGAHYARYMDKNELNFDAFVEECVRMHEGYYSSSPTSEAQKSWFMMNNICHDFFHVLGGYDIDAMGELCVQAFFSAQSGSRAAGLLARIGSFAAMVAAPDISAQKMVRRAYGQGREARNFSLVDWVAIVGAPIDHVRQNLNVTPNEFYEQVPKDRLERILVGTGGGN</sequence>
<comment type="caution">
    <text evidence="1">The sequence shown here is derived from an EMBL/GenBank/DDBJ whole genome shotgun (WGS) entry which is preliminary data.</text>
</comment>
<keyword evidence="2" id="KW-1185">Reference proteome</keyword>
<name>A0ABQ1J793_9SPHN</name>
<dbReference type="PANTHER" id="PTHR12922">
    <property type="entry name" value="UBIQUINONE BIOSYNTHESIS PROTEIN"/>
    <property type="match status" value="1"/>
</dbReference>
<dbReference type="InterPro" id="IPR007715">
    <property type="entry name" value="Coq4"/>
</dbReference>
<proteinExistence type="predicted"/>
<evidence type="ECO:0000313" key="2">
    <source>
        <dbReference type="Proteomes" id="UP000614261"/>
    </source>
</evidence>
<accession>A0ABQ1J793</accession>
<evidence type="ECO:0008006" key="3">
    <source>
        <dbReference type="Google" id="ProtNLM"/>
    </source>
</evidence>
<dbReference type="EMBL" id="BMGD01000002">
    <property type="protein sequence ID" value="GGB61741.1"/>
    <property type="molecule type" value="Genomic_DNA"/>
</dbReference>
<dbReference type="Proteomes" id="UP000614261">
    <property type="component" value="Unassembled WGS sequence"/>
</dbReference>
<gene>
    <name evidence="1" type="ORF">GCM10010833_15940</name>
</gene>
<organism evidence="1 2">
    <name type="scientific">Blastomonas aquatica</name>
    <dbReference type="NCBI Taxonomy" id="1510276"/>
    <lineage>
        <taxon>Bacteria</taxon>
        <taxon>Pseudomonadati</taxon>
        <taxon>Pseudomonadota</taxon>
        <taxon>Alphaproteobacteria</taxon>
        <taxon>Sphingomonadales</taxon>
        <taxon>Sphingomonadaceae</taxon>
        <taxon>Blastomonas</taxon>
    </lineage>
</organism>
<dbReference type="PANTHER" id="PTHR12922:SF7">
    <property type="entry name" value="UBIQUINONE BIOSYNTHESIS PROTEIN COQ4 HOMOLOG, MITOCHONDRIAL"/>
    <property type="match status" value="1"/>
</dbReference>
<dbReference type="Pfam" id="PF05019">
    <property type="entry name" value="Coq4"/>
    <property type="match status" value="1"/>
</dbReference>
<protein>
    <recommendedName>
        <fullName evidence="3">Ubiquinone biosynthesis protein</fullName>
    </recommendedName>
</protein>
<evidence type="ECO:0000313" key="1">
    <source>
        <dbReference type="EMBL" id="GGB61741.1"/>
    </source>
</evidence>
<reference evidence="2" key="1">
    <citation type="journal article" date="2019" name="Int. J. Syst. Evol. Microbiol.">
        <title>The Global Catalogue of Microorganisms (GCM) 10K type strain sequencing project: providing services to taxonomists for standard genome sequencing and annotation.</title>
        <authorList>
            <consortium name="The Broad Institute Genomics Platform"/>
            <consortium name="The Broad Institute Genome Sequencing Center for Infectious Disease"/>
            <person name="Wu L."/>
            <person name="Ma J."/>
        </authorList>
    </citation>
    <scope>NUCLEOTIDE SEQUENCE [LARGE SCALE GENOMIC DNA]</scope>
    <source>
        <strain evidence="2">CGMCC 1.12851</strain>
    </source>
</reference>